<dbReference type="InterPro" id="IPR001610">
    <property type="entry name" value="PAC"/>
</dbReference>
<dbReference type="GO" id="GO:0030295">
    <property type="term" value="F:protein kinase activator activity"/>
    <property type="evidence" value="ECO:0007669"/>
    <property type="project" value="TreeGrafter"/>
</dbReference>
<evidence type="ECO:0000259" key="10">
    <source>
        <dbReference type="PROSITE" id="PS50112"/>
    </source>
</evidence>
<dbReference type="eggNOG" id="COG2202">
    <property type="taxonomic scope" value="Bacteria"/>
</dbReference>
<evidence type="ECO:0000256" key="2">
    <source>
        <dbReference type="ARBA" id="ARBA00012438"/>
    </source>
</evidence>
<dbReference type="GO" id="GO:0006355">
    <property type="term" value="P:regulation of DNA-templated transcription"/>
    <property type="evidence" value="ECO:0007669"/>
    <property type="project" value="InterPro"/>
</dbReference>
<dbReference type="InterPro" id="IPR003661">
    <property type="entry name" value="HisK_dim/P_dom"/>
</dbReference>
<reference evidence="12 13" key="1">
    <citation type="submission" date="2009-01" db="EMBL/GenBank/DDBJ databases">
        <title>Complete sequence of Geobacter sp. FRC-32.</title>
        <authorList>
            <consortium name="US DOE Joint Genome Institute"/>
            <person name="Lucas S."/>
            <person name="Copeland A."/>
            <person name="Lapidus A."/>
            <person name="Glavina del Rio T."/>
            <person name="Dalin E."/>
            <person name="Tice H."/>
            <person name="Bruce D."/>
            <person name="Goodwin L."/>
            <person name="Pitluck S."/>
            <person name="Saunders E."/>
            <person name="Brettin T."/>
            <person name="Detter J.C."/>
            <person name="Han C."/>
            <person name="Larimer F."/>
            <person name="Land M."/>
            <person name="Hauser L."/>
            <person name="Kyrpides N."/>
            <person name="Ovchinnikova G."/>
            <person name="Kostka J."/>
            <person name="Richardson P."/>
        </authorList>
    </citation>
    <scope>NUCLEOTIDE SEQUENCE [LARGE SCALE GENOMIC DNA]</scope>
    <source>
        <strain evidence="13">DSM 22248 / JCM 15807 / FRC-32</strain>
    </source>
</reference>
<accession>B9M7T0</accession>
<dbReference type="Gene3D" id="1.10.287.130">
    <property type="match status" value="1"/>
</dbReference>
<dbReference type="GO" id="GO:0000155">
    <property type="term" value="F:phosphorelay sensor kinase activity"/>
    <property type="evidence" value="ECO:0007669"/>
    <property type="project" value="InterPro"/>
</dbReference>
<dbReference type="InterPro" id="IPR000700">
    <property type="entry name" value="PAS-assoc_C"/>
</dbReference>
<dbReference type="SMART" id="SM00387">
    <property type="entry name" value="HATPase_c"/>
    <property type="match status" value="1"/>
</dbReference>
<dbReference type="Gene3D" id="3.30.450.20">
    <property type="entry name" value="PAS domain"/>
    <property type="match status" value="2"/>
</dbReference>
<dbReference type="HOGENOM" id="CLU_000445_114_71_7"/>
<gene>
    <name evidence="12" type="primary">fgrK</name>
    <name evidence="12" type="ordered locus">Geob_0010</name>
</gene>
<dbReference type="PANTHER" id="PTHR42878">
    <property type="entry name" value="TWO-COMPONENT HISTIDINE KINASE"/>
    <property type="match status" value="1"/>
</dbReference>
<evidence type="ECO:0000259" key="11">
    <source>
        <dbReference type="PROSITE" id="PS50113"/>
    </source>
</evidence>
<dbReference type="Gene3D" id="3.30.565.10">
    <property type="entry name" value="Histidine kinase-like ATPase, C-terminal domain"/>
    <property type="match status" value="1"/>
</dbReference>
<dbReference type="Pfam" id="PF08447">
    <property type="entry name" value="PAS_3"/>
    <property type="match status" value="1"/>
</dbReference>
<dbReference type="RefSeq" id="WP_012645117.1">
    <property type="nucleotide sequence ID" value="NC_011979.1"/>
</dbReference>
<dbReference type="STRING" id="316067.Geob_0010"/>
<keyword evidence="8" id="KW-0812">Transmembrane</keyword>
<feature type="coiled-coil region" evidence="7">
    <location>
        <begin position="355"/>
        <end position="389"/>
    </location>
</feature>
<protein>
    <recommendedName>
        <fullName evidence="2">histidine kinase</fullName>
        <ecNumber evidence="2">2.7.13.3</ecNumber>
    </recommendedName>
</protein>
<dbReference type="FunFam" id="3.30.565.10:FF:000006">
    <property type="entry name" value="Sensor histidine kinase WalK"/>
    <property type="match status" value="1"/>
</dbReference>
<dbReference type="EC" id="2.7.13.3" evidence="2"/>
<dbReference type="InterPro" id="IPR004358">
    <property type="entry name" value="Sig_transdc_His_kin-like_C"/>
</dbReference>
<feature type="transmembrane region" description="Helical" evidence="8">
    <location>
        <begin position="45"/>
        <end position="63"/>
    </location>
</feature>
<dbReference type="KEGG" id="geo:Geob_0010"/>
<dbReference type="SMART" id="SM00086">
    <property type="entry name" value="PAC"/>
    <property type="match status" value="2"/>
</dbReference>
<keyword evidence="7" id="KW-0175">Coiled coil</keyword>
<feature type="coiled-coil region" evidence="7">
    <location>
        <begin position="70"/>
        <end position="104"/>
    </location>
</feature>
<dbReference type="AlphaFoldDB" id="B9M7T0"/>
<dbReference type="Proteomes" id="UP000007721">
    <property type="component" value="Chromosome"/>
</dbReference>
<feature type="domain" description="Histidine kinase" evidence="9">
    <location>
        <begin position="396"/>
        <end position="610"/>
    </location>
</feature>
<dbReference type="GO" id="GO:0016020">
    <property type="term" value="C:membrane"/>
    <property type="evidence" value="ECO:0007669"/>
    <property type="project" value="UniProtKB-SubCell"/>
</dbReference>
<keyword evidence="3" id="KW-0597">Phosphoprotein</keyword>
<dbReference type="SMART" id="SM00091">
    <property type="entry name" value="PAS"/>
    <property type="match status" value="2"/>
</dbReference>
<comment type="catalytic activity">
    <reaction evidence="1">
        <text>ATP + protein L-histidine = ADP + protein N-phospho-L-histidine.</text>
        <dbReference type="EC" id="2.7.13.3"/>
    </reaction>
</comment>
<dbReference type="InterPro" id="IPR036097">
    <property type="entry name" value="HisK_dim/P_sf"/>
</dbReference>
<feature type="domain" description="PAC" evidence="11">
    <location>
        <begin position="180"/>
        <end position="232"/>
    </location>
</feature>
<dbReference type="Pfam" id="PF02518">
    <property type="entry name" value="HATPase_c"/>
    <property type="match status" value="1"/>
</dbReference>
<dbReference type="NCBIfam" id="TIGR00229">
    <property type="entry name" value="sensory_box"/>
    <property type="match status" value="2"/>
</dbReference>
<evidence type="ECO:0000256" key="6">
    <source>
        <dbReference type="ARBA" id="ARBA00023136"/>
    </source>
</evidence>
<dbReference type="FunFam" id="1.10.287.130:FF:000070">
    <property type="entry name" value="Histidine kinase sensor protein"/>
    <property type="match status" value="1"/>
</dbReference>
<evidence type="ECO:0000313" key="12">
    <source>
        <dbReference type="EMBL" id="ACM18388.1"/>
    </source>
</evidence>
<dbReference type="InterPro" id="IPR013767">
    <property type="entry name" value="PAS_fold"/>
</dbReference>
<evidence type="ECO:0000256" key="7">
    <source>
        <dbReference type="SAM" id="Coils"/>
    </source>
</evidence>
<dbReference type="GO" id="GO:0000156">
    <property type="term" value="F:phosphorelay response regulator activity"/>
    <property type="evidence" value="ECO:0007669"/>
    <property type="project" value="TreeGrafter"/>
</dbReference>
<dbReference type="OrthoDB" id="5524356at2"/>
<keyword evidence="8" id="KW-1133">Transmembrane helix</keyword>
<feature type="domain" description="PAS" evidence="10">
    <location>
        <begin position="233"/>
        <end position="293"/>
    </location>
</feature>
<dbReference type="InterPro" id="IPR035965">
    <property type="entry name" value="PAS-like_dom_sf"/>
</dbReference>
<dbReference type="PROSITE" id="PS50112">
    <property type="entry name" value="PAS"/>
    <property type="match status" value="2"/>
</dbReference>
<dbReference type="Pfam" id="PF00989">
    <property type="entry name" value="PAS"/>
    <property type="match status" value="1"/>
</dbReference>
<evidence type="ECO:0000259" key="9">
    <source>
        <dbReference type="PROSITE" id="PS50109"/>
    </source>
</evidence>
<dbReference type="PROSITE" id="PS50109">
    <property type="entry name" value="HIS_KIN"/>
    <property type="match status" value="1"/>
</dbReference>
<keyword evidence="5 12" id="KW-0418">Kinase</keyword>
<evidence type="ECO:0000256" key="1">
    <source>
        <dbReference type="ARBA" id="ARBA00000085"/>
    </source>
</evidence>
<dbReference type="SUPFAM" id="SSF55874">
    <property type="entry name" value="ATPase domain of HSP90 chaperone/DNA topoisomerase II/histidine kinase"/>
    <property type="match status" value="1"/>
</dbReference>
<evidence type="ECO:0000256" key="8">
    <source>
        <dbReference type="SAM" id="Phobius"/>
    </source>
</evidence>
<dbReference type="InterPro" id="IPR050351">
    <property type="entry name" value="BphY/WalK/GraS-like"/>
</dbReference>
<feature type="domain" description="PAC" evidence="11">
    <location>
        <begin position="309"/>
        <end position="360"/>
    </location>
</feature>
<dbReference type="InterPro" id="IPR005467">
    <property type="entry name" value="His_kinase_dom"/>
</dbReference>
<dbReference type="PANTHER" id="PTHR42878:SF15">
    <property type="entry name" value="BACTERIOPHYTOCHROME"/>
    <property type="match status" value="1"/>
</dbReference>
<dbReference type="PRINTS" id="PR00344">
    <property type="entry name" value="BCTRLSENSOR"/>
</dbReference>
<keyword evidence="13" id="KW-1185">Reference proteome</keyword>
<dbReference type="eggNOG" id="COG4251">
    <property type="taxonomic scope" value="Bacteria"/>
</dbReference>
<evidence type="ECO:0000256" key="4">
    <source>
        <dbReference type="ARBA" id="ARBA00022679"/>
    </source>
</evidence>
<dbReference type="Pfam" id="PF00512">
    <property type="entry name" value="HisKA"/>
    <property type="match status" value="1"/>
</dbReference>
<sequence>MERAFKISLKITVIYILVGAVWILFSDELLAYLVQDVRTIKLVSISKGWFFVAATGLMLYFLVRRHMLLLIRSETAVRERNRELARTEEELRRQIVEQQKTEAKLHGANQRLRTLFHTSPLAIVALDPGGRVTQWNKAAQSLFGWTAEEIKGSPYPLLPEWSLEEQRQFMEKTLRGEVSNDIQVRRKKKNGELLDVSLSIAPTRDADGAVTGIMAILADITERRKAEEASQASKQLYVELVDSIDGIVWELDYKTFCFTFVSKRAEELLGYPAEEWLKSSSFWQDHLHPADRDGTVRLCLAASDQGKNHELVYRFLAANGDYVWLRDIVTVSTEKGHVAKLRGVMFDITTQKIAAEALLASEERYRSLNAELEKRVMERTAQLEEANRELESFSYSVSHDLRAPLRHIEGFSQLLLEDYGKQLDEEGQSHLLRLKRASQRMSQLIDDLLELSRVTRSELNCQATNLSRMAHLVLLELGQSQPERKVKWEIAEDVMADGDARLLRVVMENLLGNAWKYTARNEEAIIEFGSYMDRGAAIYYVRDNGAGFDMKYADKLFAPFQRLHRTEEFEGTGIGLATVKRIVGRHGGRIWAESAPEAGATFYFTLSGVGE</sequence>
<dbReference type="SUPFAM" id="SSF47384">
    <property type="entry name" value="Homodimeric domain of signal transducing histidine kinase"/>
    <property type="match status" value="1"/>
</dbReference>
<keyword evidence="4" id="KW-0808">Transferase</keyword>
<feature type="transmembrane region" description="Helical" evidence="8">
    <location>
        <begin position="7"/>
        <end position="25"/>
    </location>
</feature>
<dbReference type="PROSITE" id="PS50113">
    <property type="entry name" value="PAC"/>
    <property type="match status" value="2"/>
</dbReference>
<dbReference type="SMART" id="SM00388">
    <property type="entry name" value="HisKA"/>
    <property type="match status" value="1"/>
</dbReference>
<dbReference type="CDD" id="cd00130">
    <property type="entry name" value="PAS"/>
    <property type="match status" value="2"/>
</dbReference>
<dbReference type="InterPro" id="IPR000014">
    <property type="entry name" value="PAS"/>
</dbReference>
<feature type="domain" description="PAS" evidence="10">
    <location>
        <begin position="108"/>
        <end position="177"/>
    </location>
</feature>
<dbReference type="InterPro" id="IPR036890">
    <property type="entry name" value="HATPase_C_sf"/>
</dbReference>
<dbReference type="SUPFAM" id="SSF55785">
    <property type="entry name" value="PYP-like sensor domain (PAS domain)"/>
    <property type="match status" value="2"/>
</dbReference>
<evidence type="ECO:0000256" key="5">
    <source>
        <dbReference type="ARBA" id="ARBA00022777"/>
    </source>
</evidence>
<dbReference type="GO" id="GO:0007234">
    <property type="term" value="P:osmosensory signaling via phosphorelay pathway"/>
    <property type="evidence" value="ECO:0007669"/>
    <property type="project" value="TreeGrafter"/>
</dbReference>
<keyword evidence="6 8" id="KW-0472">Membrane</keyword>
<evidence type="ECO:0000313" key="13">
    <source>
        <dbReference type="Proteomes" id="UP000007721"/>
    </source>
</evidence>
<dbReference type="CDD" id="cd00082">
    <property type="entry name" value="HisKA"/>
    <property type="match status" value="1"/>
</dbReference>
<name>B9M7T0_GEODF</name>
<dbReference type="InterPro" id="IPR003594">
    <property type="entry name" value="HATPase_dom"/>
</dbReference>
<dbReference type="EMBL" id="CP001390">
    <property type="protein sequence ID" value="ACM18388.1"/>
    <property type="molecule type" value="Genomic_DNA"/>
</dbReference>
<dbReference type="InterPro" id="IPR013655">
    <property type="entry name" value="PAS_fold_3"/>
</dbReference>
<evidence type="ECO:0000256" key="3">
    <source>
        <dbReference type="ARBA" id="ARBA00022553"/>
    </source>
</evidence>
<organism evidence="12 13">
    <name type="scientific">Geotalea daltonii (strain DSM 22248 / JCM 15807 / FRC-32)</name>
    <name type="common">Geobacter daltonii</name>
    <dbReference type="NCBI Taxonomy" id="316067"/>
    <lineage>
        <taxon>Bacteria</taxon>
        <taxon>Pseudomonadati</taxon>
        <taxon>Thermodesulfobacteriota</taxon>
        <taxon>Desulfuromonadia</taxon>
        <taxon>Geobacterales</taxon>
        <taxon>Geobacteraceae</taxon>
        <taxon>Geotalea</taxon>
    </lineage>
</organism>
<proteinExistence type="predicted"/>